<dbReference type="Gene3D" id="3.40.630.10">
    <property type="entry name" value="Zn peptidases"/>
    <property type="match status" value="1"/>
</dbReference>
<dbReference type="SUPFAM" id="SSF55031">
    <property type="entry name" value="Bacterial exopeptidase dimerisation domain"/>
    <property type="match status" value="1"/>
</dbReference>
<dbReference type="AlphaFoldDB" id="A0AAP4TZB2"/>
<dbReference type="Proteomes" id="UP001170481">
    <property type="component" value="Unassembled WGS sequence"/>
</dbReference>
<dbReference type="PANTHER" id="PTHR43808">
    <property type="entry name" value="ACETYLORNITHINE DEACETYLASE"/>
    <property type="match status" value="1"/>
</dbReference>
<dbReference type="NCBIfam" id="TIGR01892">
    <property type="entry name" value="AcOrn-deacetyl"/>
    <property type="match status" value="1"/>
</dbReference>
<proteinExistence type="predicted"/>
<dbReference type="InterPro" id="IPR011650">
    <property type="entry name" value="Peptidase_M20_dimer"/>
</dbReference>
<evidence type="ECO:0000256" key="3">
    <source>
        <dbReference type="ARBA" id="ARBA00023285"/>
    </source>
</evidence>
<dbReference type="InterPro" id="IPR010169">
    <property type="entry name" value="AcOrn-deacetyl"/>
</dbReference>
<evidence type="ECO:0000313" key="5">
    <source>
        <dbReference type="EMBL" id="MDO6673157.1"/>
    </source>
</evidence>
<dbReference type="EMBL" id="JAUORK010000020">
    <property type="protein sequence ID" value="MDO6673157.1"/>
    <property type="molecule type" value="Genomic_DNA"/>
</dbReference>
<keyword evidence="2 5" id="KW-0378">Hydrolase</keyword>
<dbReference type="InterPro" id="IPR002933">
    <property type="entry name" value="Peptidase_M20"/>
</dbReference>
<feature type="domain" description="Peptidase M20 dimerisation" evidence="4">
    <location>
        <begin position="198"/>
        <end position="309"/>
    </location>
</feature>
<dbReference type="RefSeq" id="WP_242007671.1">
    <property type="nucleotide sequence ID" value="NZ_JAUORK010000020.1"/>
</dbReference>
<evidence type="ECO:0000313" key="6">
    <source>
        <dbReference type="Proteomes" id="UP001170481"/>
    </source>
</evidence>
<keyword evidence="1" id="KW-0479">Metal-binding</keyword>
<dbReference type="InterPro" id="IPR050072">
    <property type="entry name" value="Peptidase_M20A"/>
</dbReference>
<protein>
    <submittedName>
        <fullName evidence="5">Acetylornithine deacetylase</fullName>
        <ecNumber evidence="5">3.5.1.16</ecNumber>
    </submittedName>
</protein>
<name>A0AAP4TZB2_9GAMM</name>
<comment type="caution">
    <text evidence="5">The sequence shown here is derived from an EMBL/GenBank/DDBJ whole genome shotgun (WGS) entry which is preliminary data.</text>
</comment>
<dbReference type="PANTHER" id="PTHR43808:SF31">
    <property type="entry name" value="N-ACETYL-L-CITRULLINE DEACETYLASE"/>
    <property type="match status" value="1"/>
</dbReference>
<dbReference type="Gene3D" id="3.30.70.360">
    <property type="match status" value="1"/>
</dbReference>
<dbReference type="Pfam" id="PF07687">
    <property type="entry name" value="M20_dimer"/>
    <property type="match status" value="1"/>
</dbReference>
<evidence type="ECO:0000259" key="4">
    <source>
        <dbReference type="Pfam" id="PF07687"/>
    </source>
</evidence>
<evidence type="ECO:0000256" key="2">
    <source>
        <dbReference type="ARBA" id="ARBA00022801"/>
    </source>
</evidence>
<keyword evidence="3" id="KW-0170">Cobalt</keyword>
<dbReference type="InterPro" id="IPR036264">
    <property type="entry name" value="Bact_exopeptidase_dim_dom"/>
</dbReference>
<evidence type="ECO:0000256" key="1">
    <source>
        <dbReference type="ARBA" id="ARBA00022723"/>
    </source>
</evidence>
<dbReference type="CDD" id="cd03894">
    <property type="entry name" value="M20_ArgE"/>
    <property type="match status" value="1"/>
</dbReference>
<organism evidence="5 6">
    <name type="scientific">Cobetia amphilecti</name>
    <dbReference type="NCBI Taxonomy" id="1055104"/>
    <lineage>
        <taxon>Bacteria</taxon>
        <taxon>Pseudomonadati</taxon>
        <taxon>Pseudomonadota</taxon>
        <taxon>Gammaproteobacteria</taxon>
        <taxon>Oceanospirillales</taxon>
        <taxon>Halomonadaceae</taxon>
        <taxon>Cobetia</taxon>
    </lineage>
</organism>
<dbReference type="GO" id="GO:0008777">
    <property type="term" value="F:acetylornithine deacetylase activity"/>
    <property type="evidence" value="ECO:0007669"/>
    <property type="project" value="UniProtKB-EC"/>
</dbReference>
<accession>A0AAP4TZB2</accession>
<dbReference type="EC" id="3.5.1.16" evidence="5"/>
<gene>
    <name evidence="5" type="primary">argE</name>
    <name evidence="5" type="ORF">Q4535_13660</name>
</gene>
<dbReference type="GO" id="GO:0006526">
    <property type="term" value="P:L-arginine biosynthetic process"/>
    <property type="evidence" value="ECO:0007669"/>
    <property type="project" value="InterPro"/>
</dbReference>
<reference evidence="5" key="1">
    <citation type="submission" date="2023-07" db="EMBL/GenBank/DDBJ databases">
        <title>Genome content predicts the carbon catabolic preferences of heterotrophic bacteria.</title>
        <authorList>
            <person name="Gralka M."/>
        </authorList>
    </citation>
    <scope>NUCLEOTIDE SEQUENCE</scope>
    <source>
        <strain evidence="5">C2R13</strain>
    </source>
</reference>
<dbReference type="NCBIfam" id="NF005710">
    <property type="entry name" value="PRK07522.1"/>
    <property type="match status" value="1"/>
</dbReference>
<dbReference type="GO" id="GO:0046872">
    <property type="term" value="F:metal ion binding"/>
    <property type="evidence" value="ECO:0007669"/>
    <property type="project" value="UniProtKB-KW"/>
</dbReference>
<sequence length="412" mass="44375">MSASASPIANTASLMPQHADFSDWPNSRDWLAHLVSFNTVSRESNLALIHCLRDALEVVGVSAEVIHNDGGDKANLLAVIGPEVEGGVVLSGHTDVVPVEGQAWDSDPFTLREAEGRLHGRGSADMKGFIACCMAAVPALVNAQRAGTLKKPVILAFSYDEEIGCLGAPRMIARLRDRLPRPAAVLVGEPTMMAIVDAHKGITDLRTTVTGKPSHSSLVYQGVSAIHLAARMVTFIEDRMQARIDCGHLDERFDVPHASLHVGRIEGGTAVNITAGECIFDWELRHLPGEDVEAMLAEIDAHAERLVAPYRERAPEVAIRSERTVETVPSLGHGDRDPAIRLCQRLLGDERASEAVAYTTEAGQFQSEGWPTVVCGPGSIGVAHQANEYIELSQLAACDRFLAQLVREQQGG</sequence>
<dbReference type="Pfam" id="PF01546">
    <property type="entry name" value="Peptidase_M20"/>
    <property type="match status" value="1"/>
</dbReference>
<dbReference type="SUPFAM" id="SSF53187">
    <property type="entry name" value="Zn-dependent exopeptidases"/>
    <property type="match status" value="1"/>
</dbReference>